<accession>A0AA39UWQ2</accession>
<organism evidence="2 3">
    <name type="scientific">Armillaria luteobubalina</name>
    <dbReference type="NCBI Taxonomy" id="153913"/>
    <lineage>
        <taxon>Eukaryota</taxon>
        <taxon>Fungi</taxon>
        <taxon>Dikarya</taxon>
        <taxon>Basidiomycota</taxon>
        <taxon>Agaricomycotina</taxon>
        <taxon>Agaricomycetes</taxon>
        <taxon>Agaricomycetidae</taxon>
        <taxon>Agaricales</taxon>
        <taxon>Marasmiineae</taxon>
        <taxon>Physalacriaceae</taxon>
        <taxon>Armillaria</taxon>
    </lineage>
</organism>
<keyword evidence="3" id="KW-1185">Reference proteome</keyword>
<feature type="region of interest" description="Disordered" evidence="1">
    <location>
        <begin position="256"/>
        <end position="292"/>
    </location>
</feature>
<evidence type="ECO:0000256" key="1">
    <source>
        <dbReference type="SAM" id="MobiDB-lite"/>
    </source>
</evidence>
<dbReference type="EMBL" id="JAUEPU010000007">
    <property type="protein sequence ID" value="KAK0500834.1"/>
    <property type="molecule type" value="Genomic_DNA"/>
</dbReference>
<dbReference type="AlphaFoldDB" id="A0AA39UWQ2"/>
<evidence type="ECO:0000313" key="3">
    <source>
        <dbReference type="Proteomes" id="UP001175228"/>
    </source>
</evidence>
<sequence>MLSQTVKEQLNIVYNAFYYRNNPSDPCRMTFTRLLSDFYSILESSALYATKIEFYSILNKFFNETDLARISVWSGKVRKSLKLKILKKFLATGLGMIYSHNEYILIHCGTSSQNSPIDQWEDCRTNNGGGLKTMILDIFKGKIAKISPAGHFSLFSNFPKNFPTGMNQWLCIQPQIWLLDAGLFSHCNKNFQGQKQNTCVADTAHQLDRQCCLARAKYNAACAALLSLKGPGQWESELQELHNSDMVSLHGSLLEIDEDKDEEDAKGMERKKQPRLGPPKEAGEGHQEISWISMQEGALGDGSNKDLNHAIKLEWLQSHACAH</sequence>
<evidence type="ECO:0000313" key="2">
    <source>
        <dbReference type="EMBL" id="KAK0500834.1"/>
    </source>
</evidence>
<comment type="caution">
    <text evidence="2">The sequence shown here is derived from an EMBL/GenBank/DDBJ whole genome shotgun (WGS) entry which is preliminary data.</text>
</comment>
<protein>
    <submittedName>
        <fullName evidence="2">Uncharacterized protein</fullName>
    </submittedName>
</protein>
<reference evidence="2" key="1">
    <citation type="submission" date="2023-06" db="EMBL/GenBank/DDBJ databases">
        <authorList>
            <consortium name="Lawrence Berkeley National Laboratory"/>
            <person name="Ahrendt S."/>
            <person name="Sahu N."/>
            <person name="Indic B."/>
            <person name="Wong-Bajracharya J."/>
            <person name="Merenyi Z."/>
            <person name="Ke H.-M."/>
            <person name="Monk M."/>
            <person name="Kocsube S."/>
            <person name="Drula E."/>
            <person name="Lipzen A."/>
            <person name="Balint B."/>
            <person name="Henrissat B."/>
            <person name="Andreopoulos B."/>
            <person name="Martin F.M."/>
            <person name="Harder C.B."/>
            <person name="Rigling D."/>
            <person name="Ford K.L."/>
            <person name="Foster G.D."/>
            <person name="Pangilinan J."/>
            <person name="Papanicolaou A."/>
            <person name="Barry K."/>
            <person name="LaButti K."/>
            <person name="Viragh M."/>
            <person name="Koriabine M."/>
            <person name="Yan M."/>
            <person name="Riley R."/>
            <person name="Champramary S."/>
            <person name="Plett K.L."/>
            <person name="Tsai I.J."/>
            <person name="Slot J."/>
            <person name="Sipos G."/>
            <person name="Plett J."/>
            <person name="Nagy L.G."/>
            <person name="Grigoriev I.V."/>
        </authorList>
    </citation>
    <scope>NUCLEOTIDE SEQUENCE</scope>
    <source>
        <strain evidence="2">HWK02</strain>
    </source>
</reference>
<dbReference type="Proteomes" id="UP001175228">
    <property type="component" value="Unassembled WGS sequence"/>
</dbReference>
<gene>
    <name evidence="2" type="ORF">EDD18DRAFT_1101824</name>
</gene>
<proteinExistence type="predicted"/>
<name>A0AA39UWQ2_9AGAR</name>